<dbReference type="Pfam" id="PF00535">
    <property type="entry name" value="Glycos_transf_2"/>
    <property type="match status" value="1"/>
</dbReference>
<dbReference type="Proteomes" id="UP000777935">
    <property type="component" value="Unassembled WGS sequence"/>
</dbReference>
<comment type="caution">
    <text evidence="3">The sequence shown here is derived from an EMBL/GenBank/DDBJ whole genome shotgun (WGS) entry which is preliminary data.</text>
</comment>
<evidence type="ECO:0000256" key="1">
    <source>
        <dbReference type="SAM" id="Phobius"/>
    </source>
</evidence>
<name>A0ABX2IV16_9RHOB</name>
<feature type="domain" description="Glycosyltransferase 2-like" evidence="2">
    <location>
        <begin position="3"/>
        <end position="148"/>
    </location>
</feature>
<dbReference type="CDD" id="cd00761">
    <property type="entry name" value="Glyco_tranf_GTA_type"/>
    <property type="match status" value="1"/>
</dbReference>
<feature type="transmembrane region" description="Helical" evidence="1">
    <location>
        <begin position="231"/>
        <end position="253"/>
    </location>
</feature>
<reference evidence="3 4" key="1">
    <citation type="submission" date="2020-06" db="EMBL/GenBank/DDBJ databases">
        <title>Sulfitobacter algicola sp. nov., isolated from green algae.</title>
        <authorList>
            <person name="Wang C."/>
        </authorList>
    </citation>
    <scope>NUCLEOTIDE SEQUENCE [LARGE SCALE GENOMIC DNA]</scope>
    <source>
        <strain evidence="3 4">1151</strain>
    </source>
</reference>
<gene>
    <name evidence="3" type="ORF">HRQ87_08790</name>
</gene>
<keyword evidence="1" id="KW-0472">Membrane</keyword>
<accession>A0ABX2IV16</accession>
<sequence>MIRTLKSIADMNVPKDVILQVIVVDNDVSPTAKPMIKAFQDTADFPVIYAHKPAGNISIARNGALEISKARFLAFIDDDETVSRDWLMHLLDTQAQTGAGVVLGPVQATYMPHAPKWMKQGVFHDTKPVWVNGQIQTGYTCNVLLDRDQMAFNDLTFDLEKGQTGGEDTSFFHQLFERDVLFAFAPQAVVSEAVPDIRATLKWLAERRKRMGQTQAEVYYQDLGLAGKCKVLALSAAKIAFCMVGAALTIPLAHKRNAWFLRGMLHVGVISALFGARAITPYGLADKTAG</sequence>
<proteinExistence type="predicted"/>
<evidence type="ECO:0000313" key="4">
    <source>
        <dbReference type="Proteomes" id="UP000777935"/>
    </source>
</evidence>
<feature type="transmembrane region" description="Helical" evidence="1">
    <location>
        <begin position="259"/>
        <end position="279"/>
    </location>
</feature>
<keyword evidence="4" id="KW-1185">Reference proteome</keyword>
<dbReference type="InterPro" id="IPR001173">
    <property type="entry name" value="Glyco_trans_2-like"/>
</dbReference>
<dbReference type="InterPro" id="IPR029044">
    <property type="entry name" value="Nucleotide-diphossugar_trans"/>
</dbReference>
<keyword evidence="1" id="KW-0812">Transmembrane</keyword>
<evidence type="ECO:0000313" key="3">
    <source>
        <dbReference type="EMBL" id="NSX54895.1"/>
    </source>
</evidence>
<dbReference type="SUPFAM" id="SSF53448">
    <property type="entry name" value="Nucleotide-diphospho-sugar transferases"/>
    <property type="match status" value="1"/>
</dbReference>
<evidence type="ECO:0000259" key="2">
    <source>
        <dbReference type="Pfam" id="PF00535"/>
    </source>
</evidence>
<protein>
    <submittedName>
        <fullName evidence="3">Glycosyltransferase family 2 protein</fullName>
    </submittedName>
</protein>
<keyword evidence="1" id="KW-1133">Transmembrane helix</keyword>
<dbReference type="EMBL" id="JABUFE010000004">
    <property type="protein sequence ID" value="NSX54895.1"/>
    <property type="molecule type" value="Genomic_DNA"/>
</dbReference>
<organism evidence="3 4">
    <name type="scientific">Parasulfitobacter algicola</name>
    <dbReference type="NCBI Taxonomy" id="2614809"/>
    <lineage>
        <taxon>Bacteria</taxon>
        <taxon>Pseudomonadati</taxon>
        <taxon>Pseudomonadota</taxon>
        <taxon>Alphaproteobacteria</taxon>
        <taxon>Rhodobacterales</taxon>
        <taxon>Roseobacteraceae</taxon>
        <taxon>Parasulfitobacter</taxon>
    </lineage>
</organism>
<dbReference type="Gene3D" id="3.90.550.10">
    <property type="entry name" value="Spore Coat Polysaccharide Biosynthesis Protein SpsA, Chain A"/>
    <property type="match status" value="1"/>
</dbReference>